<dbReference type="SUPFAM" id="SSF52540">
    <property type="entry name" value="P-loop containing nucleoside triphosphate hydrolases"/>
    <property type="match status" value="1"/>
</dbReference>
<dbReference type="RefSeq" id="WP_126581027.1">
    <property type="nucleotide sequence ID" value="NZ_BIFR01000001.1"/>
</dbReference>
<keyword evidence="6" id="KW-1185">Reference proteome</keyword>
<dbReference type="AlphaFoldDB" id="A0A402A2Y2"/>
<keyword evidence="3 5" id="KW-0067">ATP-binding</keyword>
<organism evidence="5 6">
    <name type="scientific">Tengunoibacter tsumagoiensis</name>
    <dbReference type="NCBI Taxonomy" id="2014871"/>
    <lineage>
        <taxon>Bacteria</taxon>
        <taxon>Bacillati</taxon>
        <taxon>Chloroflexota</taxon>
        <taxon>Ktedonobacteria</taxon>
        <taxon>Ktedonobacterales</taxon>
        <taxon>Dictyobacteraceae</taxon>
        <taxon>Tengunoibacter</taxon>
    </lineage>
</organism>
<dbReference type="InterPro" id="IPR050763">
    <property type="entry name" value="ABC_transporter_ATP-binding"/>
</dbReference>
<keyword evidence="1" id="KW-0813">Transport</keyword>
<evidence type="ECO:0000256" key="2">
    <source>
        <dbReference type="ARBA" id="ARBA00022741"/>
    </source>
</evidence>
<comment type="caution">
    <text evidence="5">The sequence shown here is derived from an EMBL/GenBank/DDBJ whole genome shotgun (WGS) entry which is preliminary data.</text>
</comment>
<accession>A0A402A2Y2</accession>
<dbReference type="Gene3D" id="3.40.50.300">
    <property type="entry name" value="P-loop containing nucleotide triphosphate hydrolases"/>
    <property type="match status" value="1"/>
</dbReference>
<evidence type="ECO:0000256" key="1">
    <source>
        <dbReference type="ARBA" id="ARBA00022448"/>
    </source>
</evidence>
<dbReference type="GO" id="GO:0016887">
    <property type="term" value="F:ATP hydrolysis activity"/>
    <property type="evidence" value="ECO:0007669"/>
    <property type="project" value="InterPro"/>
</dbReference>
<evidence type="ECO:0000313" key="5">
    <source>
        <dbReference type="EMBL" id="GCE13507.1"/>
    </source>
</evidence>
<evidence type="ECO:0000259" key="4">
    <source>
        <dbReference type="PROSITE" id="PS50893"/>
    </source>
</evidence>
<dbReference type="PANTHER" id="PTHR42711">
    <property type="entry name" value="ABC TRANSPORTER ATP-BINDING PROTEIN"/>
    <property type="match status" value="1"/>
</dbReference>
<keyword evidence="2" id="KW-0547">Nucleotide-binding</keyword>
<dbReference type="OrthoDB" id="152685at2"/>
<dbReference type="InterPro" id="IPR027417">
    <property type="entry name" value="P-loop_NTPase"/>
</dbReference>
<dbReference type="PANTHER" id="PTHR42711:SF19">
    <property type="entry name" value="DOXORUBICIN RESISTANCE ATP-BINDING PROTEIN DRRA"/>
    <property type="match status" value="1"/>
</dbReference>
<dbReference type="Pfam" id="PF00005">
    <property type="entry name" value="ABC_tran"/>
    <property type="match status" value="1"/>
</dbReference>
<protein>
    <submittedName>
        <fullName evidence="5">ABC transporter ATP-binding protein</fullName>
    </submittedName>
</protein>
<name>A0A402A2Y2_9CHLR</name>
<dbReference type="InterPro" id="IPR003439">
    <property type="entry name" value="ABC_transporter-like_ATP-bd"/>
</dbReference>
<dbReference type="InterPro" id="IPR017871">
    <property type="entry name" value="ABC_transporter-like_CS"/>
</dbReference>
<reference evidence="6" key="1">
    <citation type="submission" date="2018-12" db="EMBL/GenBank/DDBJ databases">
        <title>Tengunoibacter tsumagoiensis gen. nov., sp. nov., Dictyobacter kobayashii sp. nov., D. alpinus sp. nov., and D. joshuensis sp. nov. and description of Dictyobacteraceae fam. nov. within the order Ktedonobacterales isolated from Tengu-no-mugimeshi.</title>
        <authorList>
            <person name="Wang C.M."/>
            <person name="Zheng Y."/>
            <person name="Sakai Y."/>
            <person name="Toyoda A."/>
            <person name="Minakuchi Y."/>
            <person name="Abe K."/>
            <person name="Yokota A."/>
            <person name="Yabe S."/>
        </authorList>
    </citation>
    <scope>NUCLEOTIDE SEQUENCE [LARGE SCALE GENOMIC DNA]</scope>
    <source>
        <strain evidence="6">Uno3</strain>
    </source>
</reference>
<evidence type="ECO:0000256" key="3">
    <source>
        <dbReference type="ARBA" id="ARBA00022840"/>
    </source>
</evidence>
<dbReference type="InterPro" id="IPR003593">
    <property type="entry name" value="AAA+_ATPase"/>
</dbReference>
<dbReference type="PROSITE" id="PS50893">
    <property type="entry name" value="ABC_TRANSPORTER_2"/>
    <property type="match status" value="1"/>
</dbReference>
<proteinExistence type="predicted"/>
<dbReference type="PROSITE" id="PS00211">
    <property type="entry name" value="ABC_TRANSPORTER_1"/>
    <property type="match status" value="1"/>
</dbReference>
<evidence type="ECO:0000313" key="6">
    <source>
        <dbReference type="Proteomes" id="UP000287352"/>
    </source>
</evidence>
<dbReference type="Proteomes" id="UP000287352">
    <property type="component" value="Unassembled WGS sequence"/>
</dbReference>
<sequence>MSIVYRVEHLNKIYKKDSKKANDDLTLDIHEGEIFGLLGPNGAGKSTLVNQIAGLLKPTSGAVTLFGFDVLKKPMLIPHYVAIQQQYPAALQNLYPEEALLTTARLRGASAQEGRKATQNIMDELKINDLRKKKIRFLSGGQRQLVSVALAFIGDRPVQIFDEPTNNLDPEIRKHVWDRLLARNRQGITILLITHNVLEAEKVIQRVGIINHGRLLEVGTPGDLKARVDQRVRLELLIKSEALEKASALDTMPETTILSSQHRIILCQRDDMQEKIDYIIQHMGLDALDDFRILTPSLEDVYLQLGGGRKLD</sequence>
<dbReference type="GO" id="GO:0005524">
    <property type="term" value="F:ATP binding"/>
    <property type="evidence" value="ECO:0007669"/>
    <property type="project" value="UniProtKB-KW"/>
</dbReference>
<gene>
    <name evidence="5" type="ORF">KTT_33660</name>
</gene>
<dbReference type="SMART" id="SM00382">
    <property type="entry name" value="AAA"/>
    <property type="match status" value="1"/>
</dbReference>
<dbReference type="EMBL" id="BIFR01000001">
    <property type="protein sequence ID" value="GCE13507.1"/>
    <property type="molecule type" value="Genomic_DNA"/>
</dbReference>
<feature type="domain" description="ABC transporter" evidence="4">
    <location>
        <begin position="5"/>
        <end position="237"/>
    </location>
</feature>